<feature type="transmembrane region" description="Helical" evidence="2">
    <location>
        <begin position="143"/>
        <end position="167"/>
    </location>
</feature>
<evidence type="ECO:0000313" key="4">
    <source>
        <dbReference type="Proteomes" id="UP000241167"/>
    </source>
</evidence>
<keyword evidence="4" id="KW-1185">Reference proteome</keyword>
<feature type="transmembrane region" description="Helical" evidence="2">
    <location>
        <begin position="49"/>
        <end position="71"/>
    </location>
</feature>
<comment type="caution">
    <text evidence="3">The sequence shown here is derived from an EMBL/GenBank/DDBJ whole genome shotgun (WGS) entry which is preliminary data.</text>
</comment>
<dbReference type="Proteomes" id="UP000241167">
    <property type="component" value="Unassembled WGS sequence"/>
</dbReference>
<keyword evidence="2" id="KW-1133">Transmembrane helix</keyword>
<proteinExistence type="predicted"/>
<keyword evidence="2" id="KW-0472">Membrane</keyword>
<dbReference type="EMBL" id="PXYI01000004">
    <property type="protein sequence ID" value="PSJ39723.1"/>
    <property type="molecule type" value="Genomic_DNA"/>
</dbReference>
<evidence type="ECO:0000256" key="2">
    <source>
        <dbReference type="SAM" id="Phobius"/>
    </source>
</evidence>
<sequence length="220" mass="23609">MISLFGGFMAAQFEKQPTGYLYRANCKGPARPATQQEFDSFVRQGAVSFLLHVAAFMVSVIAAAMLTAHWFPRGGETGGLVLMGGMMLGIGFALYRSIQWAMLAPERALAERSPVAPPKPGHRAGSQPKAMPTTSSPGPRRKIGFWAAIAWTLAELVGGIGSALLVAETMGRLFGAREHGFAIAATGGLLTGALVVFLMERRCRRKYGSGPLDILEHIRF</sequence>
<reference evidence="3 4" key="1">
    <citation type="submission" date="2018-03" db="EMBL/GenBank/DDBJ databases">
        <title>The draft genome of Sphingosinicella sp. GL-C-18.</title>
        <authorList>
            <person name="Liu L."/>
            <person name="Li L."/>
            <person name="Liang L."/>
            <person name="Zhang X."/>
            <person name="Wang T."/>
        </authorList>
    </citation>
    <scope>NUCLEOTIDE SEQUENCE [LARGE SCALE GENOMIC DNA]</scope>
    <source>
        <strain evidence="3 4">GL-C-18</strain>
    </source>
</reference>
<organism evidence="3 4">
    <name type="scientific">Allosphingosinicella deserti</name>
    <dbReference type="NCBI Taxonomy" id="2116704"/>
    <lineage>
        <taxon>Bacteria</taxon>
        <taxon>Pseudomonadati</taxon>
        <taxon>Pseudomonadota</taxon>
        <taxon>Alphaproteobacteria</taxon>
        <taxon>Sphingomonadales</taxon>
        <taxon>Sphingomonadaceae</taxon>
        <taxon>Allosphingosinicella</taxon>
    </lineage>
</organism>
<protein>
    <submittedName>
        <fullName evidence="3">Uncharacterized protein</fullName>
    </submittedName>
</protein>
<evidence type="ECO:0000256" key="1">
    <source>
        <dbReference type="SAM" id="MobiDB-lite"/>
    </source>
</evidence>
<feature type="transmembrane region" description="Helical" evidence="2">
    <location>
        <begin position="179"/>
        <end position="199"/>
    </location>
</feature>
<feature type="region of interest" description="Disordered" evidence="1">
    <location>
        <begin position="112"/>
        <end position="138"/>
    </location>
</feature>
<accession>A0A2P7QP24</accession>
<name>A0A2P7QP24_9SPHN</name>
<dbReference type="AlphaFoldDB" id="A0A2P7QP24"/>
<evidence type="ECO:0000313" key="3">
    <source>
        <dbReference type="EMBL" id="PSJ39723.1"/>
    </source>
</evidence>
<feature type="transmembrane region" description="Helical" evidence="2">
    <location>
        <begin position="77"/>
        <end position="95"/>
    </location>
</feature>
<gene>
    <name evidence="3" type="ORF">C7I55_14145</name>
</gene>
<keyword evidence="2" id="KW-0812">Transmembrane</keyword>